<dbReference type="InterPro" id="IPR039018">
    <property type="entry name" value="VapC20-like"/>
</dbReference>
<dbReference type="Proteomes" id="UP000006695">
    <property type="component" value="Chromosome"/>
</dbReference>
<dbReference type="HOGENOM" id="CLU_136715_1_0_7"/>
<sequence length="133" mass="14803">MSIFIDTSGFLAVLDRDDASHARVKNAWVDMLSSDDLLVTTNYVLVETFALVQTRLGLAATKVFQEDIVPVLQTEWIDKTLHSAAVGIMLSASRRKLSLVDCVSFETMRLLGITTAFTLDKRFREQGFSCIPS</sequence>
<proteinExistence type="inferred from homology"/>
<dbReference type="GO" id="GO:0016787">
    <property type="term" value="F:hydrolase activity"/>
    <property type="evidence" value="ECO:0007669"/>
    <property type="project" value="UniProtKB-KW"/>
</dbReference>
<protein>
    <recommendedName>
        <fullName evidence="5">Ribonuclease VapC</fullName>
        <shortName evidence="5">RNase VapC</shortName>
        <ecNumber evidence="5">3.1.-.-</ecNumber>
    </recommendedName>
    <alternativeName>
        <fullName evidence="5">Toxin VapC</fullName>
    </alternativeName>
</protein>
<evidence type="ECO:0000256" key="3">
    <source>
        <dbReference type="ARBA" id="ARBA00022723"/>
    </source>
</evidence>
<feature type="domain" description="PIN" evidence="6">
    <location>
        <begin position="3"/>
        <end position="126"/>
    </location>
</feature>
<dbReference type="SUPFAM" id="SSF88723">
    <property type="entry name" value="PIN domain-like"/>
    <property type="match status" value="1"/>
</dbReference>
<dbReference type="EMBL" id="CP000698">
    <property type="protein sequence ID" value="ABQ27325.1"/>
    <property type="molecule type" value="Genomic_DNA"/>
</dbReference>
<evidence type="ECO:0000259" key="6">
    <source>
        <dbReference type="Pfam" id="PF01850"/>
    </source>
</evidence>
<evidence type="ECO:0000313" key="8">
    <source>
        <dbReference type="Proteomes" id="UP000006695"/>
    </source>
</evidence>
<gene>
    <name evidence="5" type="primary">vapC</name>
    <name evidence="7" type="ordered locus">Gura_3164</name>
</gene>
<evidence type="ECO:0000256" key="1">
    <source>
        <dbReference type="ARBA" id="ARBA00022649"/>
    </source>
</evidence>
<evidence type="ECO:0000313" key="7">
    <source>
        <dbReference type="EMBL" id="ABQ27325.1"/>
    </source>
</evidence>
<dbReference type="AlphaFoldDB" id="A5G6A7"/>
<dbReference type="GO" id="GO:0016075">
    <property type="term" value="P:rRNA catabolic process"/>
    <property type="evidence" value="ECO:0007669"/>
    <property type="project" value="TreeGrafter"/>
</dbReference>
<dbReference type="Gene3D" id="3.40.50.1010">
    <property type="entry name" value="5'-nuclease"/>
    <property type="match status" value="1"/>
</dbReference>
<dbReference type="InterPro" id="IPR002716">
    <property type="entry name" value="PIN_dom"/>
</dbReference>
<feature type="binding site" evidence="5">
    <location>
        <position position="6"/>
    </location>
    <ligand>
        <name>Mg(2+)</name>
        <dbReference type="ChEBI" id="CHEBI:18420"/>
    </ligand>
</feature>
<keyword evidence="4 5" id="KW-0378">Hydrolase</keyword>
<dbReference type="PANTHER" id="PTHR42188:SF1">
    <property type="entry name" value="23S RRNA-SPECIFIC ENDONUCLEASE VAPC20"/>
    <property type="match status" value="1"/>
</dbReference>
<organism evidence="7 8">
    <name type="scientific">Geotalea uraniireducens (strain Rf4)</name>
    <name type="common">Geobacter uraniireducens</name>
    <dbReference type="NCBI Taxonomy" id="351605"/>
    <lineage>
        <taxon>Bacteria</taxon>
        <taxon>Pseudomonadati</taxon>
        <taxon>Thermodesulfobacteriota</taxon>
        <taxon>Desulfuromonadia</taxon>
        <taxon>Geobacterales</taxon>
        <taxon>Geobacteraceae</taxon>
        <taxon>Geotalea</taxon>
    </lineage>
</organism>
<comment type="cofactor">
    <cofactor evidence="5">
        <name>Mg(2+)</name>
        <dbReference type="ChEBI" id="CHEBI:18420"/>
    </cofactor>
</comment>
<dbReference type="RefSeq" id="WP_011939991.1">
    <property type="nucleotide sequence ID" value="NC_009483.1"/>
</dbReference>
<evidence type="ECO:0000256" key="5">
    <source>
        <dbReference type="HAMAP-Rule" id="MF_00265"/>
    </source>
</evidence>
<dbReference type="GO" id="GO:0000287">
    <property type="term" value="F:magnesium ion binding"/>
    <property type="evidence" value="ECO:0007669"/>
    <property type="project" value="UniProtKB-UniRule"/>
</dbReference>
<comment type="similarity">
    <text evidence="5">Belongs to the PINc/VapC protein family.</text>
</comment>
<keyword evidence="2 5" id="KW-0540">Nuclease</keyword>
<keyword evidence="8" id="KW-1185">Reference proteome</keyword>
<reference evidence="7 8" key="1">
    <citation type="submission" date="2007-05" db="EMBL/GenBank/DDBJ databases">
        <title>Complete sequence of Geobacter uraniireducens Rf4.</title>
        <authorList>
            <consortium name="US DOE Joint Genome Institute"/>
            <person name="Copeland A."/>
            <person name="Lucas S."/>
            <person name="Lapidus A."/>
            <person name="Barry K."/>
            <person name="Detter J.C."/>
            <person name="Glavina del Rio T."/>
            <person name="Hammon N."/>
            <person name="Israni S."/>
            <person name="Dalin E."/>
            <person name="Tice H."/>
            <person name="Pitluck S."/>
            <person name="Chertkov O."/>
            <person name="Brettin T."/>
            <person name="Bruce D."/>
            <person name="Han C."/>
            <person name="Schmutz J."/>
            <person name="Larimer F."/>
            <person name="Land M."/>
            <person name="Hauser L."/>
            <person name="Kyrpides N."/>
            <person name="Mikhailova N."/>
            <person name="Shelobolina E."/>
            <person name="Aklujkar M."/>
            <person name="Lovley D."/>
            <person name="Richardson P."/>
        </authorList>
    </citation>
    <scope>NUCLEOTIDE SEQUENCE [LARGE SCALE GENOMIC DNA]</scope>
    <source>
        <strain evidence="7 8">Rf4</strain>
    </source>
</reference>
<dbReference type="GO" id="GO:0090729">
    <property type="term" value="F:toxin activity"/>
    <property type="evidence" value="ECO:0007669"/>
    <property type="project" value="UniProtKB-KW"/>
</dbReference>
<comment type="function">
    <text evidence="5">Toxic component of a toxin-antitoxin (TA) system. An RNase.</text>
</comment>
<dbReference type="STRING" id="351605.Gura_3164"/>
<feature type="binding site" evidence="5">
    <location>
        <position position="101"/>
    </location>
    <ligand>
        <name>Mg(2+)</name>
        <dbReference type="ChEBI" id="CHEBI:18420"/>
    </ligand>
</feature>
<dbReference type="HAMAP" id="MF_00265">
    <property type="entry name" value="VapC_Nob1"/>
    <property type="match status" value="1"/>
</dbReference>
<dbReference type="OrthoDB" id="164456at2"/>
<keyword evidence="3 5" id="KW-0479">Metal-binding</keyword>
<evidence type="ECO:0000256" key="4">
    <source>
        <dbReference type="ARBA" id="ARBA00022801"/>
    </source>
</evidence>
<dbReference type="KEGG" id="gur:Gura_3164"/>
<keyword evidence="5" id="KW-0460">Magnesium</keyword>
<name>A5G6A7_GEOUR</name>
<keyword evidence="5" id="KW-0800">Toxin</keyword>
<dbReference type="InterPro" id="IPR029060">
    <property type="entry name" value="PIN-like_dom_sf"/>
</dbReference>
<dbReference type="EC" id="3.1.-.-" evidence="5"/>
<evidence type="ECO:0000256" key="2">
    <source>
        <dbReference type="ARBA" id="ARBA00022722"/>
    </source>
</evidence>
<dbReference type="Pfam" id="PF01850">
    <property type="entry name" value="PIN"/>
    <property type="match status" value="1"/>
</dbReference>
<dbReference type="InterPro" id="IPR022907">
    <property type="entry name" value="VapC_family"/>
</dbReference>
<dbReference type="GO" id="GO:0004521">
    <property type="term" value="F:RNA endonuclease activity"/>
    <property type="evidence" value="ECO:0007669"/>
    <property type="project" value="InterPro"/>
</dbReference>
<dbReference type="PANTHER" id="PTHR42188">
    <property type="entry name" value="23S RRNA-SPECIFIC ENDONUCLEASE VAPC20"/>
    <property type="match status" value="1"/>
</dbReference>
<accession>A5G6A7</accession>
<keyword evidence="1 5" id="KW-1277">Toxin-antitoxin system</keyword>